<keyword evidence="5" id="KW-1003">Cell membrane</keyword>
<protein>
    <recommendedName>
        <fullName evidence="3">Multidrug export protein MepA</fullName>
    </recommendedName>
</protein>
<dbReference type="GO" id="GO:0015297">
    <property type="term" value="F:antiporter activity"/>
    <property type="evidence" value="ECO:0007669"/>
    <property type="project" value="InterPro"/>
</dbReference>
<keyword evidence="9" id="KW-0046">Antibiotic resistance</keyword>
<evidence type="ECO:0000313" key="11">
    <source>
        <dbReference type="EMBL" id="KYZ78153.1"/>
    </source>
</evidence>
<feature type="transmembrane region" description="Helical" evidence="10">
    <location>
        <begin position="423"/>
        <end position="445"/>
    </location>
</feature>
<reference evidence="11 12" key="1">
    <citation type="submission" date="2016-02" db="EMBL/GenBank/DDBJ databases">
        <title>Anaerosporomusa subterraneum gen. nov., sp. nov., a spore-forming obligate anaerobe isolated from saprolite.</title>
        <authorList>
            <person name="Choi J.K."/>
            <person name="Shah M."/>
            <person name="Yee N."/>
        </authorList>
    </citation>
    <scope>NUCLEOTIDE SEQUENCE [LARGE SCALE GENOMIC DNA]</scope>
    <source>
        <strain evidence="11 12">RU4</strain>
    </source>
</reference>
<comment type="similarity">
    <text evidence="2">Belongs to the multi antimicrobial extrusion (MATE) (TC 2.A.66.1) family. MepA subfamily.</text>
</comment>
<evidence type="ECO:0000256" key="3">
    <source>
        <dbReference type="ARBA" id="ARBA00022106"/>
    </source>
</evidence>
<dbReference type="OrthoDB" id="9811110at2"/>
<dbReference type="InterPro" id="IPR048279">
    <property type="entry name" value="MdtK-like"/>
</dbReference>
<feature type="transmembrane region" description="Helical" evidence="10">
    <location>
        <begin position="140"/>
        <end position="157"/>
    </location>
</feature>
<feature type="transmembrane region" description="Helical" evidence="10">
    <location>
        <begin position="169"/>
        <end position="190"/>
    </location>
</feature>
<feature type="transmembrane region" description="Helical" evidence="10">
    <location>
        <begin position="267"/>
        <end position="287"/>
    </location>
</feature>
<dbReference type="RefSeq" id="WP_066236869.1">
    <property type="nucleotide sequence ID" value="NZ_LSGP01000001.1"/>
</dbReference>
<dbReference type="STRING" id="1794912.AXX12_00995"/>
<keyword evidence="7 10" id="KW-1133">Transmembrane helix</keyword>
<keyword evidence="6 10" id="KW-0812">Transmembrane</keyword>
<evidence type="ECO:0000256" key="5">
    <source>
        <dbReference type="ARBA" id="ARBA00022475"/>
    </source>
</evidence>
<evidence type="ECO:0000256" key="8">
    <source>
        <dbReference type="ARBA" id="ARBA00023136"/>
    </source>
</evidence>
<feature type="transmembrane region" description="Helical" evidence="10">
    <location>
        <begin position="60"/>
        <end position="82"/>
    </location>
</feature>
<keyword evidence="12" id="KW-1185">Reference proteome</keyword>
<feature type="transmembrane region" description="Helical" evidence="10">
    <location>
        <begin position="361"/>
        <end position="384"/>
    </location>
</feature>
<comment type="caution">
    <text evidence="11">The sequence shown here is derived from an EMBL/GenBank/DDBJ whole genome shotgun (WGS) entry which is preliminary data.</text>
</comment>
<evidence type="ECO:0000256" key="7">
    <source>
        <dbReference type="ARBA" id="ARBA00022989"/>
    </source>
</evidence>
<evidence type="ECO:0000256" key="4">
    <source>
        <dbReference type="ARBA" id="ARBA00022448"/>
    </source>
</evidence>
<evidence type="ECO:0000256" key="1">
    <source>
        <dbReference type="ARBA" id="ARBA00004651"/>
    </source>
</evidence>
<dbReference type="InterPro" id="IPR045070">
    <property type="entry name" value="MATE_MepA-like"/>
</dbReference>
<evidence type="ECO:0000256" key="10">
    <source>
        <dbReference type="SAM" id="Phobius"/>
    </source>
</evidence>
<dbReference type="GO" id="GO:0042910">
    <property type="term" value="F:xenobiotic transmembrane transporter activity"/>
    <property type="evidence" value="ECO:0007669"/>
    <property type="project" value="InterPro"/>
</dbReference>
<dbReference type="AlphaFoldDB" id="A0A154BVV3"/>
<evidence type="ECO:0000256" key="2">
    <source>
        <dbReference type="ARBA" id="ARBA00008417"/>
    </source>
</evidence>
<keyword evidence="4" id="KW-0813">Transport</keyword>
<feature type="transmembrane region" description="Helical" evidence="10">
    <location>
        <begin position="20"/>
        <end position="40"/>
    </location>
</feature>
<evidence type="ECO:0000256" key="9">
    <source>
        <dbReference type="ARBA" id="ARBA00023251"/>
    </source>
</evidence>
<dbReference type="InterPro" id="IPR002528">
    <property type="entry name" value="MATE_fam"/>
</dbReference>
<organism evidence="11 12">
    <name type="scientific">Anaerosporomusa subterranea</name>
    <dbReference type="NCBI Taxonomy" id="1794912"/>
    <lineage>
        <taxon>Bacteria</taxon>
        <taxon>Bacillati</taxon>
        <taxon>Bacillota</taxon>
        <taxon>Negativicutes</taxon>
        <taxon>Acetonemataceae</taxon>
        <taxon>Anaerosporomusa</taxon>
    </lineage>
</organism>
<evidence type="ECO:0000256" key="6">
    <source>
        <dbReference type="ARBA" id="ARBA00022692"/>
    </source>
</evidence>
<accession>A0A154BVV3</accession>
<dbReference type="Pfam" id="PF01554">
    <property type="entry name" value="MatE"/>
    <property type="match status" value="2"/>
</dbReference>
<comment type="subcellular location">
    <subcellularLocation>
        <location evidence="1">Cell membrane</location>
        <topology evidence="1">Multi-pass membrane protein</topology>
    </subcellularLocation>
</comment>
<dbReference type="InterPro" id="IPR051327">
    <property type="entry name" value="MATE_MepA_subfamily"/>
</dbReference>
<dbReference type="CDD" id="cd13143">
    <property type="entry name" value="MATE_MepA_like"/>
    <property type="match status" value="1"/>
</dbReference>
<proteinExistence type="inferred from homology"/>
<feature type="transmembrane region" description="Helical" evidence="10">
    <location>
        <begin position="102"/>
        <end position="120"/>
    </location>
</feature>
<feature type="transmembrane region" description="Helical" evidence="10">
    <location>
        <begin position="327"/>
        <end position="346"/>
    </location>
</feature>
<gene>
    <name evidence="11" type="ORF">AXX12_00995</name>
</gene>
<dbReference type="GO" id="GO:0046677">
    <property type="term" value="P:response to antibiotic"/>
    <property type="evidence" value="ECO:0007669"/>
    <property type="project" value="UniProtKB-KW"/>
</dbReference>
<name>A0A154BVV3_ANASB</name>
<evidence type="ECO:0000313" key="12">
    <source>
        <dbReference type="Proteomes" id="UP000076268"/>
    </source>
</evidence>
<dbReference type="PANTHER" id="PTHR43823">
    <property type="entry name" value="SPORULATION PROTEIN YKVU"/>
    <property type="match status" value="1"/>
</dbReference>
<dbReference type="PIRSF" id="PIRSF006603">
    <property type="entry name" value="DinF"/>
    <property type="match status" value="1"/>
</dbReference>
<dbReference type="GO" id="GO:0005886">
    <property type="term" value="C:plasma membrane"/>
    <property type="evidence" value="ECO:0007669"/>
    <property type="project" value="UniProtKB-SubCell"/>
</dbReference>
<sequence>MTQPAIAENILGTENINKLIFKFATPTILSMLTVSLYNLVDQIFIGHAVGYLGNAAINVAFPIHSIVMGFALWIGDGTATYIAMNLGAGRREEAGKAVSQSVILLAIISVMTVAFGYIFMEPILYLSGCTAVMLPYATEYTKYILLGMPFLIFACGMNPSIRADGNPRYAMLAMMAGCLLNFILEPIFIFGLNMGLAGSAIGTVISQLFSAILVLAYFPKLKTFKFERKNIRLHGKLPMAVMKLGLSSLTLNCCQIVNVLIINNLLVFYGAMSTLGAEAVFAAMGAAQKVAFISTNVTSGIGIGSQPIIAFNRGALNFDRVRECYSAALKLAVAFTAVVLVLTRIFPTEIMLIFGDNNPGFMTFGIAVLEIWMLTIMLAAFQDVSTSFFQSIGRPFLAMTIPLARRILLILPMSYFFPKYWGVISILWAGPIADVVVFAIILALLRKSFREMRDGSFSKENL</sequence>
<dbReference type="PANTHER" id="PTHR43823:SF3">
    <property type="entry name" value="MULTIDRUG EXPORT PROTEIN MEPA"/>
    <property type="match status" value="1"/>
</dbReference>
<feature type="transmembrane region" description="Helical" evidence="10">
    <location>
        <begin position="196"/>
        <end position="219"/>
    </location>
</feature>
<dbReference type="Proteomes" id="UP000076268">
    <property type="component" value="Unassembled WGS sequence"/>
</dbReference>
<keyword evidence="8 10" id="KW-0472">Membrane</keyword>
<dbReference type="EMBL" id="LSGP01000001">
    <property type="protein sequence ID" value="KYZ78153.1"/>
    <property type="molecule type" value="Genomic_DNA"/>
</dbReference>
<dbReference type="NCBIfam" id="TIGR00797">
    <property type="entry name" value="matE"/>
    <property type="match status" value="1"/>
</dbReference>